<evidence type="ECO:0000313" key="13">
    <source>
        <dbReference type="EMBL" id="HBK53729.1"/>
    </source>
</evidence>
<evidence type="ECO:0000256" key="2">
    <source>
        <dbReference type="ARBA" id="ARBA00022516"/>
    </source>
</evidence>
<evidence type="ECO:0000256" key="7">
    <source>
        <dbReference type="ARBA" id="ARBA00023209"/>
    </source>
</evidence>
<proteinExistence type="inferred from homology"/>
<dbReference type="GO" id="GO:0006646">
    <property type="term" value="P:phosphatidylethanolamine biosynthetic process"/>
    <property type="evidence" value="ECO:0007669"/>
    <property type="project" value="UniProtKB-UniRule"/>
</dbReference>
<keyword evidence="12" id="KW-0812">Transmembrane</keyword>
<evidence type="ECO:0000256" key="8">
    <source>
        <dbReference type="ARBA" id="ARBA00023239"/>
    </source>
</evidence>
<comment type="caution">
    <text evidence="13">The sequence shown here is derived from an EMBL/GenBank/DDBJ whole genome shotgun (WGS) entry which is preliminary data.</text>
</comment>
<evidence type="ECO:0000256" key="3">
    <source>
        <dbReference type="ARBA" id="ARBA00022793"/>
    </source>
</evidence>
<keyword evidence="7 11" id="KW-0594">Phospholipid biosynthesis</keyword>
<comment type="subcellular location">
    <subcellularLocation>
        <location evidence="11">Cell membrane</location>
        <topology evidence="11">Peripheral membrane protein</topology>
    </subcellularLocation>
</comment>
<protein>
    <recommendedName>
        <fullName evidence="11">Phosphatidylserine decarboxylase proenzyme</fullName>
        <ecNumber evidence="11">4.1.1.65</ecNumber>
    </recommendedName>
    <component>
        <recommendedName>
            <fullName evidence="11">Phosphatidylserine decarboxylase alpha chain</fullName>
        </recommendedName>
    </component>
    <component>
        <recommendedName>
            <fullName evidence="11">Phosphatidylserine decarboxylase beta chain</fullName>
        </recommendedName>
    </component>
</protein>
<keyword evidence="9 11" id="KW-1208">Phospholipid metabolism</keyword>
<dbReference type="NCBIfam" id="NF003685">
    <property type="entry name" value="PRK05305.2-5"/>
    <property type="match status" value="1"/>
</dbReference>
<evidence type="ECO:0000256" key="4">
    <source>
        <dbReference type="ARBA" id="ARBA00023098"/>
    </source>
</evidence>
<comment type="PTM">
    <text evidence="11">Is synthesized initially as an inactive proenzyme. Formation of the active enzyme involves a self-maturation process in which the active site pyruvoyl group is generated from an internal serine residue via an autocatalytic post-translational modification. Two non-identical subunits are generated from the proenzyme in this reaction, and the pyruvate is formed at the N-terminus of the alpha chain, which is derived from the carboxyl end of the proenzyme. The post-translation cleavage follows an unusual pathway, termed non-hydrolytic serinolysis, in which the side chain hydroxyl group of the serine supplies its oxygen atom to form the C-terminus of the beta chain, while the remainder of the serine residue undergoes an oxidative deamination to produce ammonia and the pyruvoyl prosthetic group on the alpha chain.</text>
</comment>
<dbReference type="GO" id="GO:0005886">
    <property type="term" value="C:plasma membrane"/>
    <property type="evidence" value="ECO:0007669"/>
    <property type="project" value="UniProtKB-SubCell"/>
</dbReference>
<dbReference type="Pfam" id="PF02666">
    <property type="entry name" value="PS_Dcarbxylase"/>
    <property type="match status" value="1"/>
</dbReference>
<dbReference type="PANTHER" id="PTHR35809">
    <property type="entry name" value="ARCHAETIDYLSERINE DECARBOXYLASE PROENZYME-RELATED"/>
    <property type="match status" value="1"/>
</dbReference>
<dbReference type="Proteomes" id="UP000263273">
    <property type="component" value="Unassembled WGS sequence"/>
</dbReference>
<comment type="pathway">
    <text evidence="11">Phospholipid metabolism; phosphatidylethanolamine biosynthesis; phosphatidylethanolamine from CDP-diacylglycerol: step 2/2.</text>
</comment>
<feature type="transmembrane region" description="Helical" evidence="12">
    <location>
        <begin position="14"/>
        <end position="47"/>
    </location>
</feature>
<comment type="function">
    <text evidence="11">Catalyzes the formation of phosphatidylethanolamine (PtdEtn) from phosphatidylserine (PtdSer).</text>
</comment>
<name>A0A354YWZ0_9FIRM</name>
<keyword evidence="2 11" id="KW-0444">Lipid biosynthesis</keyword>
<dbReference type="AlphaFoldDB" id="A0A354YWZ0"/>
<keyword evidence="6 11" id="KW-0865">Zymogen</keyword>
<keyword evidence="5 11" id="KW-0472">Membrane</keyword>
<feature type="site" description="Cleavage (non-hydrolytic); by autocatalysis" evidence="11">
    <location>
        <begin position="179"/>
        <end position="180"/>
    </location>
</feature>
<keyword evidence="4 11" id="KW-0443">Lipid metabolism</keyword>
<keyword evidence="10 11" id="KW-0670">Pyruvate</keyword>
<keyword evidence="3 11" id="KW-0210">Decarboxylase</keyword>
<accession>A0A354YWZ0</accession>
<keyword evidence="12" id="KW-1133">Transmembrane helix</keyword>
<evidence type="ECO:0000256" key="1">
    <source>
        <dbReference type="ARBA" id="ARBA00022475"/>
    </source>
</evidence>
<dbReference type="GO" id="GO:0004609">
    <property type="term" value="F:phosphatidylserine decarboxylase activity"/>
    <property type="evidence" value="ECO:0007669"/>
    <property type="project" value="UniProtKB-UniRule"/>
</dbReference>
<dbReference type="UniPathway" id="UPA00558">
    <property type="reaction ID" value="UER00616"/>
</dbReference>
<sequence>MHNNIIAREGWPFIIFFAVITFLLLWISWYKFAIAAGILTVFCLYFFRNPERKINEDKELVLAPADGRIMEINTVWEGQYLQAKTIQLRIFLNLFNVHVNRCPIAGTIEWVNRKGGICLPAFKKEAGEKNARNYVGLLSEYGRILVVQITGLIARRIVCWVNPGDTLNAGERIGLIRFGSCTELYLPLEAEVLVVPGQKVKGGETIIARFNPIISEQEK</sequence>
<evidence type="ECO:0000256" key="12">
    <source>
        <dbReference type="SAM" id="Phobius"/>
    </source>
</evidence>
<evidence type="ECO:0000256" key="5">
    <source>
        <dbReference type="ARBA" id="ARBA00023136"/>
    </source>
</evidence>
<dbReference type="STRING" id="378794.GCA_001570625_02103"/>
<organism evidence="13 14">
    <name type="scientific">Syntrophomonas wolfei</name>
    <dbReference type="NCBI Taxonomy" id="863"/>
    <lineage>
        <taxon>Bacteria</taxon>
        <taxon>Bacillati</taxon>
        <taxon>Bacillota</taxon>
        <taxon>Clostridia</taxon>
        <taxon>Eubacteriales</taxon>
        <taxon>Syntrophomonadaceae</taxon>
        <taxon>Syntrophomonas</taxon>
    </lineage>
</organism>
<keyword evidence="8 11" id="KW-0456">Lyase</keyword>
<comment type="cofactor">
    <cofactor evidence="11">
        <name>pyruvate</name>
        <dbReference type="ChEBI" id="CHEBI:15361"/>
    </cofactor>
    <text evidence="11">Binds 1 pyruvoyl group covalently per subunit.</text>
</comment>
<evidence type="ECO:0000256" key="9">
    <source>
        <dbReference type="ARBA" id="ARBA00023264"/>
    </source>
</evidence>
<reference evidence="13 14" key="1">
    <citation type="journal article" date="2018" name="Nat. Biotechnol.">
        <title>A standardized bacterial taxonomy based on genome phylogeny substantially revises the tree of life.</title>
        <authorList>
            <person name="Parks D.H."/>
            <person name="Chuvochina M."/>
            <person name="Waite D.W."/>
            <person name="Rinke C."/>
            <person name="Skarshewski A."/>
            <person name="Chaumeil P.A."/>
            <person name="Hugenholtz P."/>
        </authorList>
    </citation>
    <scope>NUCLEOTIDE SEQUENCE [LARGE SCALE GENOMIC DNA]</scope>
    <source>
        <strain evidence="13">UBA10948</strain>
    </source>
</reference>
<dbReference type="EMBL" id="DNZF01000162">
    <property type="protein sequence ID" value="HBK53729.1"/>
    <property type="molecule type" value="Genomic_DNA"/>
</dbReference>
<evidence type="ECO:0000256" key="6">
    <source>
        <dbReference type="ARBA" id="ARBA00023145"/>
    </source>
</evidence>
<comment type="similarity">
    <text evidence="11">Belongs to the phosphatidylserine decarboxylase family. PSD-A subfamily.</text>
</comment>
<dbReference type="InterPro" id="IPR033175">
    <property type="entry name" value="PSD-A"/>
</dbReference>
<evidence type="ECO:0000256" key="11">
    <source>
        <dbReference type="HAMAP-Rule" id="MF_00664"/>
    </source>
</evidence>
<dbReference type="PANTHER" id="PTHR35809:SF1">
    <property type="entry name" value="ARCHAETIDYLSERINE DECARBOXYLASE PROENZYME-RELATED"/>
    <property type="match status" value="1"/>
</dbReference>
<feature type="active site" description="Schiff-base intermediate with substrate; via pyruvic acid" evidence="11">
    <location>
        <position position="180"/>
    </location>
</feature>
<dbReference type="HAMAP" id="MF_00664">
    <property type="entry name" value="PS_decarb_PSD_A"/>
    <property type="match status" value="1"/>
</dbReference>
<comment type="catalytic activity">
    <reaction evidence="11">
        <text>a 1,2-diacyl-sn-glycero-3-phospho-L-serine + H(+) = a 1,2-diacyl-sn-glycero-3-phosphoethanolamine + CO2</text>
        <dbReference type="Rhea" id="RHEA:20828"/>
        <dbReference type="ChEBI" id="CHEBI:15378"/>
        <dbReference type="ChEBI" id="CHEBI:16526"/>
        <dbReference type="ChEBI" id="CHEBI:57262"/>
        <dbReference type="ChEBI" id="CHEBI:64612"/>
        <dbReference type="EC" id="4.1.1.65"/>
    </reaction>
</comment>
<feature type="chain" id="PRO_5023488996" description="Phosphatidylserine decarboxylase alpha chain" evidence="11">
    <location>
        <begin position="180"/>
        <end position="219"/>
    </location>
</feature>
<comment type="subunit">
    <text evidence="11">Heterodimer of a large membrane-associated beta subunit and a small pyruvoyl-containing alpha subunit.</text>
</comment>
<dbReference type="EC" id="4.1.1.65" evidence="11"/>
<feature type="chain" id="PRO_5023488995" description="Phosphatidylserine decarboxylase beta chain" evidence="11">
    <location>
        <begin position="1"/>
        <end position="179"/>
    </location>
</feature>
<dbReference type="InterPro" id="IPR003817">
    <property type="entry name" value="PS_Dcarbxylase"/>
</dbReference>
<evidence type="ECO:0000256" key="10">
    <source>
        <dbReference type="ARBA" id="ARBA00023317"/>
    </source>
</evidence>
<feature type="modified residue" description="Pyruvic acid (Ser); by autocatalysis" evidence="11">
    <location>
        <position position="180"/>
    </location>
</feature>
<gene>
    <name evidence="11" type="primary">psd</name>
    <name evidence="13" type="ORF">DDZ44_07325</name>
</gene>
<evidence type="ECO:0000313" key="14">
    <source>
        <dbReference type="Proteomes" id="UP000263273"/>
    </source>
</evidence>
<dbReference type="RefSeq" id="WP_276619104.1">
    <property type="nucleotide sequence ID" value="NZ_DHSN01000017.1"/>
</dbReference>
<dbReference type="NCBIfam" id="NF003678">
    <property type="entry name" value="PRK05305.1-2"/>
    <property type="match status" value="1"/>
</dbReference>
<keyword evidence="1 11" id="KW-1003">Cell membrane</keyword>